<reference evidence="3 4" key="1">
    <citation type="journal article" date="2021" name="Elife">
        <title>Chloroplast acquisition without the gene transfer in kleptoplastic sea slugs, Plakobranchus ocellatus.</title>
        <authorList>
            <person name="Maeda T."/>
            <person name="Takahashi S."/>
            <person name="Yoshida T."/>
            <person name="Shimamura S."/>
            <person name="Takaki Y."/>
            <person name="Nagai Y."/>
            <person name="Toyoda A."/>
            <person name="Suzuki Y."/>
            <person name="Arimoto A."/>
            <person name="Ishii H."/>
            <person name="Satoh N."/>
            <person name="Nishiyama T."/>
            <person name="Hasebe M."/>
            <person name="Maruyama T."/>
            <person name="Minagawa J."/>
            <person name="Obokata J."/>
            <person name="Shigenobu S."/>
        </authorList>
    </citation>
    <scope>NUCLEOTIDE SEQUENCE [LARGE SCALE GENOMIC DNA]</scope>
</reference>
<accession>A0AAV4B4A5</accession>
<sequence>MPYLRLEVGLVTLAAVMVICAQGLKIDFSRLALNRPSLFTQKRNFDMECAGNPCPSGTPFPCKTGGKCIALKFICDGTWDCDDGFDEDPNVCNAASRPSVDDFLFFVENEKHWLVPKLFNGADPELIAHALSVASDMQDLADQTGMTQENINLLRTAFEAALEGDERPLQDMGMPTRSWHEVQYVLSKLLDSGFKV</sequence>
<evidence type="ECO:0000313" key="3">
    <source>
        <dbReference type="EMBL" id="GFO14347.1"/>
    </source>
</evidence>
<dbReference type="Gene3D" id="2.40.128.620">
    <property type="match status" value="1"/>
</dbReference>
<dbReference type="Proteomes" id="UP000735302">
    <property type="component" value="Unassembled WGS sequence"/>
</dbReference>
<organism evidence="3 4">
    <name type="scientific">Plakobranchus ocellatus</name>
    <dbReference type="NCBI Taxonomy" id="259542"/>
    <lineage>
        <taxon>Eukaryota</taxon>
        <taxon>Metazoa</taxon>
        <taxon>Spiralia</taxon>
        <taxon>Lophotrochozoa</taxon>
        <taxon>Mollusca</taxon>
        <taxon>Gastropoda</taxon>
        <taxon>Heterobranchia</taxon>
        <taxon>Euthyneura</taxon>
        <taxon>Panpulmonata</taxon>
        <taxon>Sacoglossa</taxon>
        <taxon>Placobranchoidea</taxon>
        <taxon>Plakobranchidae</taxon>
        <taxon>Plakobranchus</taxon>
    </lineage>
</organism>
<evidence type="ECO:0000256" key="2">
    <source>
        <dbReference type="PROSITE-ProRule" id="PRU00124"/>
    </source>
</evidence>
<proteinExistence type="predicted"/>
<keyword evidence="1" id="KW-1015">Disulfide bond</keyword>
<dbReference type="CDD" id="cd00112">
    <property type="entry name" value="LDLa"/>
    <property type="match status" value="1"/>
</dbReference>
<dbReference type="PROSITE" id="PS50068">
    <property type="entry name" value="LDLRA_2"/>
    <property type="match status" value="1"/>
</dbReference>
<comment type="caution">
    <text evidence="2">Lacks conserved residue(s) required for the propagation of feature annotation.</text>
</comment>
<dbReference type="InterPro" id="IPR053103">
    <property type="entry name" value="IDLSRF-like_peptide"/>
</dbReference>
<dbReference type="SMART" id="SM00192">
    <property type="entry name" value="LDLa"/>
    <property type="match status" value="1"/>
</dbReference>
<dbReference type="PANTHER" id="PTHR20967">
    <property type="entry name" value="PROHORMONE-4"/>
    <property type="match status" value="1"/>
</dbReference>
<dbReference type="SUPFAM" id="SSF57424">
    <property type="entry name" value="LDL receptor-like module"/>
    <property type="match status" value="1"/>
</dbReference>
<dbReference type="Pfam" id="PF00057">
    <property type="entry name" value="Ldl_recept_a"/>
    <property type="match status" value="1"/>
</dbReference>
<name>A0AAV4B4A5_9GAST</name>
<dbReference type="PANTHER" id="PTHR20967:SF0">
    <property type="entry name" value="PROHORMONE-4"/>
    <property type="match status" value="1"/>
</dbReference>
<gene>
    <name evidence="3" type="ORF">PoB_004085200</name>
</gene>
<evidence type="ECO:0000313" key="4">
    <source>
        <dbReference type="Proteomes" id="UP000735302"/>
    </source>
</evidence>
<dbReference type="PROSITE" id="PS01209">
    <property type="entry name" value="LDLRA_1"/>
    <property type="match status" value="1"/>
</dbReference>
<comment type="caution">
    <text evidence="3">The sequence shown here is derived from an EMBL/GenBank/DDBJ whole genome shotgun (WGS) entry which is preliminary data.</text>
</comment>
<dbReference type="InterPro" id="IPR036055">
    <property type="entry name" value="LDL_receptor-like_sf"/>
</dbReference>
<dbReference type="InterPro" id="IPR023415">
    <property type="entry name" value="LDLR_class-A_CS"/>
</dbReference>
<dbReference type="InterPro" id="IPR002172">
    <property type="entry name" value="LDrepeatLR_classA_rpt"/>
</dbReference>
<evidence type="ECO:0000256" key="1">
    <source>
        <dbReference type="ARBA" id="ARBA00023157"/>
    </source>
</evidence>
<dbReference type="EMBL" id="BLXT01004553">
    <property type="protein sequence ID" value="GFO14347.1"/>
    <property type="molecule type" value="Genomic_DNA"/>
</dbReference>
<keyword evidence="4" id="KW-1185">Reference proteome</keyword>
<protein>
    <submittedName>
        <fullName evidence="3">Prohormone-4</fullName>
    </submittedName>
</protein>
<dbReference type="AlphaFoldDB" id="A0AAV4B4A5"/>